<dbReference type="Proteomes" id="UP000182661">
    <property type="component" value="Unassembled WGS sequence"/>
</dbReference>
<dbReference type="RefSeq" id="WP_071832081.1">
    <property type="nucleotide sequence ID" value="NZ_LSRP01000068.1"/>
</dbReference>
<accession>A0A657LVV7</accession>
<gene>
    <name evidence="1" type="ORF">AX760_12715</name>
</gene>
<proteinExistence type="predicted"/>
<evidence type="ECO:0000313" key="1">
    <source>
        <dbReference type="EMBL" id="OJF99599.1"/>
    </source>
</evidence>
<comment type="caution">
    <text evidence="1">The sequence shown here is derived from an EMBL/GenBank/DDBJ whole genome shotgun (WGS) entry which is preliminary data.</text>
</comment>
<name>A0A657LVV7_9HYPH</name>
<dbReference type="AlphaFoldDB" id="A0A657LVV7"/>
<keyword evidence="2" id="KW-1185">Reference proteome</keyword>
<reference evidence="1 2" key="1">
    <citation type="submission" date="2016-02" db="EMBL/GenBank/DDBJ databases">
        <title>Genome sequencing of a beta-galactosidase producing bacteria Rhizobium sp. 59.</title>
        <authorList>
            <person name="Wang D."/>
            <person name="Kot W."/>
            <person name="Qin Y."/>
            <person name="Hansen L."/>
            <person name="Naqvi K."/>
            <person name="Rensing C."/>
        </authorList>
    </citation>
    <scope>NUCLEOTIDE SEQUENCE [LARGE SCALE GENOMIC DNA]</scope>
    <source>
        <strain evidence="1 2">59</strain>
    </source>
</reference>
<organism evidence="1 2">
    <name type="scientific">Pararhizobium antarcticum</name>
    <dbReference type="NCBI Taxonomy" id="1798805"/>
    <lineage>
        <taxon>Bacteria</taxon>
        <taxon>Pseudomonadati</taxon>
        <taxon>Pseudomonadota</taxon>
        <taxon>Alphaproteobacteria</taxon>
        <taxon>Hyphomicrobiales</taxon>
        <taxon>Rhizobiaceae</taxon>
        <taxon>Rhizobium/Agrobacterium group</taxon>
        <taxon>Pararhizobium</taxon>
    </lineage>
</organism>
<sequence>MSQTVTSFKTVTPRFDDVDALAGALFSWCAERSIRLRSQEGVSAAGAVIDLFLMGHQTQDDLLAALNRRDGGDLVFAS</sequence>
<evidence type="ECO:0000313" key="2">
    <source>
        <dbReference type="Proteomes" id="UP000182661"/>
    </source>
</evidence>
<dbReference type="EMBL" id="LSRP01000068">
    <property type="protein sequence ID" value="OJF99599.1"/>
    <property type="molecule type" value="Genomic_DNA"/>
</dbReference>
<protein>
    <submittedName>
        <fullName evidence="1">Uncharacterized protein</fullName>
    </submittedName>
</protein>
<dbReference type="OrthoDB" id="8373165at2"/>